<dbReference type="EMBL" id="VTES01000003">
    <property type="protein sequence ID" value="TYS63907.1"/>
    <property type="molecule type" value="Genomic_DNA"/>
</dbReference>
<organism evidence="2 3">
    <name type="scientific">Bacillus infantis</name>
    <dbReference type="NCBI Taxonomy" id="324767"/>
    <lineage>
        <taxon>Bacteria</taxon>
        <taxon>Bacillati</taxon>
        <taxon>Bacillota</taxon>
        <taxon>Bacilli</taxon>
        <taxon>Bacillales</taxon>
        <taxon>Bacillaceae</taxon>
        <taxon>Bacillus</taxon>
    </lineage>
</organism>
<keyword evidence="1" id="KW-0472">Membrane</keyword>
<feature type="transmembrane region" description="Helical" evidence="1">
    <location>
        <begin position="70"/>
        <end position="93"/>
    </location>
</feature>
<proteinExistence type="predicted"/>
<reference evidence="2 3" key="1">
    <citation type="submission" date="2019-08" db="EMBL/GenBank/DDBJ databases">
        <title>Bacillus genomes from the desert of Cuatro Cienegas, Coahuila.</title>
        <authorList>
            <person name="Olmedo-Alvarez G."/>
        </authorList>
    </citation>
    <scope>NUCLEOTIDE SEQUENCE [LARGE SCALE GENOMIC DNA]</scope>
    <source>
        <strain evidence="2 3">CH37_1T</strain>
    </source>
</reference>
<evidence type="ECO:0000313" key="3">
    <source>
        <dbReference type="Proteomes" id="UP000323732"/>
    </source>
</evidence>
<dbReference type="Proteomes" id="UP000323732">
    <property type="component" value="Unassembled WGS sequence"/>
</dbReference>
<comment type="caution">
    <text evidence="2">The sequence shown here is derived from an EMBL/GenBank/DDBJ whole genome shotgun (WGS) entry which is preliminary data.</text>
</comment>
<sequence>MKNLLFFLFQMFLFTILLTINHFVDQFISSPFDSGDLFGIGEMLLLFIPLALLAEKVYKRYTDISFFHKLLISIPGLAGAILISGLALGQIQIGG</sequence>
<gene>
    <name evidence="2" type="ORF">FZD47_10375</name>
</gene>
<keyword evidence="1" id="KW-0812">Transmembrane</keyword>
<name>A0A5D4SKA7_9BACI</name>
<dbReference type="RefSeq" id="WP_148949788.1">
    <property type="nucleotide sequence ID" value="NZ_VTES01000003.1"/>
</dbReference>
<feature type="transmembrane region" description="Helical" evidence="1">
    <location>
        <begin position="37"/>
        <end position="58"/>
    </location>
</feature>
<protein>
    <submittedName>
        <fullName evidence="2">Uncharacterized protein</fullName>
    </submittedName>
</protein>
<accession>A0A5D4SKA7</accession>
<dbReference type="AlphaFoldDB" id="A0A5D4SKA7"/>
<evidence type="ECO:0000313" key="2">
    <source>
        <dbReference type="EMBL" id="TYS63907.1"/>
    </source>
</evidence>
<evidence type="ECO:0000256" key="1">
    <source>
        <dbReference type="SAM" id="Phobius"/>
    </source>
</evidence>
<keyword evidence="1" id="KW-1133">Transmembrane helix</keyword>